<dbReference type="STRING" id="106549.A0A540NJW7"/>
<dbReference type="Proteomes" id="UP000315295">
    <property type="component" value="Unassembled WGS sequence"/>
</dbReference>
<sequence length="179" mass="20638">MGDISLRKTGVEEKRAKAQKESNVLLDYTRRAISRLTYLKRYGLVGYVPTTVKSKVWILMWGIGFSERVKFSNFGRTLAQLEDDASQCEEHVEHWKNNLALMLGKEKQYNQETVRFKLMVRPSLKHYLQGRVFHADNQTMGKLSSLNVSKTTSFEKTMDNMIAYKSLYAIMFVLSPAQG</sequence>
<comment type="caution">
    <text evidence="10">The sequence shown here is derived from an EMBL/GenBank/DDBJ whole genome shotgun (WGS) entry which is preliminary data.</text>
</comment>
<evidence type="ECO:0000256" key="5">
    <source>
        <dbReference type="ARBA" id="ARBA00022701"/>
    </source>
</evidence>
<evidence type="ECO:0000313" key="11">
    <source>
        <dbReference type="Proteomes" id="UP000315295"/>
    </source>
</evidence>
<dbReference type="AlphaFoldDB" id="A0A540NJW7"/>
<comment type="subcellular location">
    <subcellularLocation>
        <location evidence="1">Cytoplasm</location>
        <location evidence="1">Cytoskeleton</location>
        <location evidence="1">Spindle</location>
    </subcellularLocation>
</comment>
<name>A0A540NJW7_MALBA</name>
<dbReference type="GO" id="GO:0051301">
    <property type="term" value="P:cell division"/>
    <property type="evidence" value="ECO:0007669"/>
    <property type="project" value="UniProtKB-KW"/>
</dbReference>
<dbReference type="GO" id="GO:0005874">
    <property type="term" value="C:microtubule"/>
    <property type="evidence" value="ECO:0007669"/>
    <property type="project" value="UniProtKB-KW"/>
</dbReference>
<dbReference type="GO" id="GO:0005829">
    <property type="term" value="C:cytosol"/>
    <property type="evidence" value="ECO:0007669"/>
    <property type="project" value="TreeGrafter"/>
</dbReference>
<dbReference type="GO" id="GO:0005819">
    <property type="term" value="C:spindle"/>
    <property type="evidence" value="ECO:0007669"/>
    <property type="project" value="UniProtKB-SubCell"/>
</dbReference>
<keyword evidence="11" id="KW-1185">Reference proteome</keyword>
<evidence type="ECO:0000256" key="7">
    <source>
        <dbReference type="ARBA" id="ARBA00023054"/>
    </source>
</evidence>
<evidence type="ECO:0000256" key="1">
    <source>
        <dbReference type="ARBA" id="ARBA00004186"/>
    </source>
</evidence>
<keyword evidence="9" id="KW-0131">Cell cycle</keyword>
<protein>
    <submittedName>
        <fullName evidence="10">Uncharacterized protein</fullName>
    </submittedName>
</protein>
<reference evidence="10 11" key="1">
    <citation type="journal article" date="2019" name="G3 (Bethesda)">
        <title>Sequencing of a Wild Apple (Malus baccata) Genome Unravels the Differences Between Cultivated and Wild Apple Species Regarding Disease Resistance and Cold Tolerance.</title>
        <authorList>
            <person name="Chen X."/>
        </authorList>
    </citation>
    <scope>NUCLEOTIDE SEQUENCE [LARGE SCALE GENOMIC DNA]</scope>
    <source>
        <strain evidence="11">cv. Shandingzi</strain>
        <tissue evidence="10">Leaves</tissue>
    </source>
</reference>
<dbReference type="PANTHER" id="PTHR31570:SF1">
    <property type="entry name" value="HAUS AUGMIN-LIKE COMPLEX SUBUNIT 1"/>
    <property type="match status" value="1"/>
</dbReference>
<evidence type="ECO:0000256" key="2">
    <source>
        <dbReference type="ARBA" id="ARBA00005479"/>
    </source>
</evidence>
<keyword evidence="3" id="KW-0963">Cytoplasm</keyword>
<dbReference type="InterPro" id="IPR026243">
    <property type="entry name" value="HAUS1"/>
</dbReference>
<dbReference type="GO" id="GO:0051225">
    <property type="term" value="P:spindle assembly"/>
    <property type="evidence" value="ECO:0007669"/>
    <property type="project" value="InterPro"/>
</dbReference>
<proteinExistence type="inferred from homology"/>
<evidence type="ECO:0000256" key="4">
    <source>
        <dbReference type="ARBA" id="ARBA00022618"/>
    </source>
</evidence>
<evidence type="ECO:0000256" key="6">
    <source>
        <dbReference type="ARBA" id="ARBA00022776"/>
    </source>
</evidence>
<keyword evidence="7" id="KW-0175">Coiled coil</keyword>
<organism evidence="10 11">
    <name type="scientific">Malus baccata</name>
    <name type="common">Siberian crab apple</name>
    <name type="synonym">Pyrus baccata</name>
    <dbReference type="NCBI Taxonomy" id="106549"/>
    <lineage>
        <taxon>Eukaryota</taxon>
        <taxon>Viridiplantae</taxon>
        <taxon>Streptophyta</taxon>
        <taxon>Embryophyta</taxon>
        <taxon>Tracheophyta</taxon>
        <taxon>Spermatophyta</taxon>
        <taxon>Magnoliopsida</taxon>
        <taxon>eudicotyledons</taxon>
        <taxon>Gunneridae</taxon>
        <taxon>Pentapetalae</taxon>
        <taxon>rosids</taxon>
        <taxon>fabids</taxon>
        <taxon>Rosales</taxon>
        <taxon>Rosaceae</taxon>
        <taxon>Amygdaloideae</taxon>
        <taxon>Maleae</taxon>
        <taxon>Malus</taxon>
    </lineage>
</organism>
<dbReference type="PANTHER" id="PTHR31570">
    <property type="entry name" value="HAUS AUGMIN-LIKE COMPLEX SUBUNIT 1"/>
    <property type="match status" value="1"/>
</dbReference>
<evidence type="ECO:0000256" key="9">
    <source>
        <dbReference type="ARBA" id="ARBA00023306"/>
    </source>
</evidence>
<keyword evidence="8" id="KW-0206">Cytoskeleton</keyword>
<evidence type="ECO:0000256" key="3">
    <source>
        <dbReference type="ARBA" id="ARBA00022490"/>
    </source>
</evidence>
<comment type="similarity">
    <text evidence="2">Belongs to the HAUS1 family.</text>
</comment>
<dbReference type="EMBL" id="VIEB01000035">
    <property type="protein sequence ID" value="TQE10923.1"/>
    <property type="molecule type" value="Genomic_DNA"/>
</dbReference>
<keyword evidence="4" id="KW-0132">Cell division</keyword>
<evidence type="ECO:0000313" key="10">
    <source>
        <dbReference type="EMBL" id="TQE10923.1"/>
    </source>
</evidence>
<evidence type="ECO:0000256" key="8">
    <source>
        <dbReference type="ARBA" id="ARBA00023212"/>
    </source>
</evidence>
<keyword evidence="5" id="KW-0493">Microtubule</keyword>
<keyword evidence="6" id="KW-0498">Mitosis</keyword>
<accession>A0A540NJW7</accession>
<dbReference type="GO" id="GO:0070652">
    <property type="term" value="C:HAUS complex"/>
    <property type="evidence" value="ECO:0007669"/>
    <property type="project" value="InterPro"/>
</dbReference>
<gene>
    <name evidence="10" type="ORF">C1H46_003496</name>
</gene>